<evidence type="ECO:0000313" key="1">
    <source>
        <dbReference type="EMBL" id="MBB4082873.1"/>
    </source>
</evidence>
<dbReference type="AlphaFoldDB" id="A0A7W6JEV8"/>
<reference evidence="1 2" key="1">
    <citation type="submission" date="2020-08" db="EMBL/GenBank/DDBJ databases">
        <title>Genomic Encyclopedia of Type Strains, Phase IV (KMG-IV): sequencing the most valuable type-strain genomes for metagenomic binning, comparative biology and taxonomic classification.</title>
        <authorList>
            <person name="Goeker M."/>
        </authorList>
    </citation>
    <scope>NUCLEOTIDE SEQUENCE [LARGE SCALE GENOMIC DNA]</scope>
    <source>
        <strain evidence="1 2">DSM 23960</strain>
    </source>
</reference>
<dbReference type="EMBL" id="JACIDM010000002">
    <property type="protein sequence ID" value="MBB4082873.1"/>
    <property type="molecule type" value="Genomic_DNA"/>
</dbReference>
<gene>
    <name evidence="1" type="ORF">GGR12_001739</name>
</gene>
<organism evidence="1 2">
    <name type="scientific">Brevundimonas lenta</name>
    <dbReference type="NCBI Taxonomy" id="424796"/>
    <lineage>
        <taxon>Bacteria</taxon>
        <taxon>Pseudomonadati</taxon>
        <taxon>Pseudomonadota</taxon>
        <taxon>Alphaproteobacteria</taxon>
        <taxon>Caulobacterales</taxon>
        <taxon>Caulobacteraceae</taxon>
        <taxon>Brevundimonas</taxon>
    </lineage>
</organism>
<protein>
    <submittedName>
        <fullName evidence="1">Uncharacterized protein</fullName>
    </submittedName>
</protein>
<accession>A0A7W6JEV8</accession>
<dbReference type="RefSeq" id="WP_183204026.1">
    <property type="nucleotide sequence ID" value="NZ_BAAAER010000001.1"/>
</dbReference>
<comment type="caution">
    <text evidence="1">The sequence shown here is derived from an EMBL/GenBank/DDBJ whole genome shotgun (WGS) entry which is preliminary data.</text>
</comment>
<evidence type="ECO:0000313" key="2">
    <source>
        <dbReference type="Proteomes" id="UP000529946"/>
    </source>
</evidence>
<keyword evidence="2" id="KW-1185">Reference proteome</keyword>
<dbReference type="Proteomes" id="UP000529946">
    <property type="component" value="Unassembled WGS sequence"/>
</dbReference>
<sequence>MIHLFIALATAAADPAFTMTAEPGDAYHAELFRLEPGDREGQARSLLGAQAADGVLFNINHNGVPMRMLSSPGARTVVLFSPSDTGPAAGAYCRLSLTGRMPPEGLRRPLTWCATFLGGAPEVGVASPTP</sequence>
<proteinExistence type="predicted"/>
<name>A0A7W6JEV8_9CAUL</name>